<dbReference type="EMBL" id="ML977146">
    <property type="protein sequence ID" value="KAF1989053.1"/>
    <property type="molecule type" value="Genomic_DNA"/>
</dbReference>
<keyword evidence="4 6" id="KW-0472">Membrane</keyword>
<dbReference type="GO" id="GO:0022857">
    <property type="term" value="F:transmembrane transporter activity"/>
    <property type="evidence" value="ECO:0007669"/>
    <property type="project" value="InterPro"/>
</dbReference>
<accession>A0A6G1H743</accession>
<evidence type="ECO:0000256" key="2">
    <source>
        <dbReference type="ARBA" id="ARBA00022692"/>
    </source>
</evidence>
<feature type="transmembrane region" description="Helical" evidence="6">
    <location>
        <begin position="395"/>
        <end position="414"/>
    </location>
</feature>
<dbReference type="AlphaFoldDB" id="A0A6G1H743"/>
<evidence type="ECO:0000256" key="6">
    <source>
        <dbReference type="SAM" id="Phobius"/>
    </source>
</evidence>
<feature type="transmembrane region" description="Helical" evidence="6">
    <location>
        <begin position="453"/>
        <end position="476"/>
    </location>
</feature>
<dbReference type="InterPro" id="IPR011701">
    <property type="entry name" value="MFS"/>
</dbReference>
<feature type="transmembrane region" description="Helical" evidence="6">
    <location>
        <begin position="152"/>
        <end position="171"/>
    </location>
</feature>
<dbReference type="SUPFAM" id="SSF103473">
    <property type="entry name" value="MFS general substrate transporter"/>
    <property type="match status" value="1"/>
</dbReference>
<evidence type="ECO:0000256" key="4">
    <source>
        <dbReference type="ARBA" id="ARBA00023136"/>
    </source>
</evidence>
<feature type="transmembrane region" description="Helical" evidence="6">
    <location>
        <begin position="177"/>
        <end position="198"/>
    </location>
</feature>
<keyword evidence="9" id="KW-1185">Reference proteome</keyword>
<evidence type="ECO:0000259" key="7">
    <source>
        <dbReference type="PROSITE" id="PS50850"/>
    </source>
</evidence>
<feature type="domain" description="Major facilitator superfamily (MFS) profile" evidence="7">
    <location>
        <begin position="85"/>
        <end position="514"/>
    </location>
</feature>
<dbReference type="Gene3D" id="1.20.1250.20">
    <property type="entry name" value="MFS general substrate transporter like domains"/>
    <property type="match status" value="1"/>
</dbReference>
<dbReference type="OrthoDB" id="5296287at2759"/>
<reference evidence="8" key="1">
    <citation type="journal article" date="2020" name="Stud. Mycol.">
        <title>101 Dothideomycetes genomes: a test case for predicting lifestyles and emergence of pathogens.</title>
        <authorList>
            <person name="Haridas S."/>
            <person name="Albert R."/>
            <person name="Binder M."/>
            <person name="Bloem J."/>
            <person name="Labutti K."/>
            <person name="Salamov A."/>
            <person name="Andreopoulos B."/>
            <person name="Baker S."/>
            <person name="Barry K."/>
            <person name="Bills G."/>
            <person name="Bluhm B."/>
            <person name="Cannon C."/>
            <person name="Castanera R."/>
            <person name="Culley D."/>
            <person name="Daum C."/>
            <person name="Ezra D."/>
            <person name="Gonzalez J."/>
            <person name="Henrissat B."/>
            <person name="Kuo A."/>
            <person name="Liang C."/>
            <person name="Lipzen A."/>
            <person name="Lutzoni F."/>
            <person name="Magnuson J."/>
            <person name="Mondo S."/>
            <person name="Nolan M."/>
            <person name="Ohm R."/>
            <person name="Pangilinan J."/>
            <person name="Park H.-J."/>
            <person name="Ramirez L."/>
            <person name="Alfaro M."/>
            <person name="Sun H."/>
            <person name="Tritt A."/>
            <person name="Yoshinaga Y."/>
            <person name="Zwiers L.-H."/>
            <person name="Turgeon B."/>
            <person name="Goodwin S."/>
            <person name="Spatafora J."/>
            <person name="Crous P."/>
            <person name="Grigoriev I."/>
        </authorList>
    </citation>
    <scope>NUCLEOTIDE SEQUENCE</scope>
    <source>
        <strain evidence="8">CBS 113979</strain>
    </source>
</reference>
<sequence>MGEQEYIEKEVEREQDNVLERVGSTPAIDRDRADSTDDTEEGGVPKGSNPDLFPITDFGKGLVGWDSQEDAQNPQNWGKRKKLLLMTLMSIMSTLAPLTSTLFAPSISTTMTEFSTTTPLLGTIMITIFMLGFGLGPLLMGPLSEIHGRYPIVVGASWFFNAWLLGCSFSPSMAGLIVMRLLAGVGGSAVMVLAPAVVADLYPVDRRATFTAVIVLAQCLGPVVGPIAGGFIAMRLGWRWGYWILLAANGLSSVVLTLTMKESCAIVLLERKTQVLRKETGREELASLLQRKMNNRELLMTSMVRPIKMLGRSPMVFLISMYVATIYGLLFLWFTTIPMVFQETYGWSQEATGLAYIGVGVGMMTSLAIIIKTNDATVSRLRKKNNGVFEPEMRLAGAVYFAVFVPISLFWYGWVTEYKVHWIVAVIGMAPFGFGMLGVFLPCQTYVVDAFPLYGASGVAAFSCMRSMSGVLLPLAGTSLYDALGLGWGNSLLGFIALLMVPIPIVFRRYGGTIRRKYPVTL</sequence>
<keyword evidence="2 6" id="KW-0812">Transmembrane</keyword>
<protein>
    <submittedName>
        <fullName evidence="8">MFS general substrate transporter</fullName>
    </submittedName>
</protein>
<evidence type="ECO:0000256" key="3">
    <source>
        <dbReference type="ARBA" id="ARBA00022989"/>
    </source>
</evidence>
<evidence type="ECO:0000313" key="9">
    <source>
        <dbReference type="Proteomes" id="UP000800041"/>
    </source>
</evidence>
<dbReference type="PANTHER" id="PTHR23502">
    <property type="entry name" value="MAJOR FACILITATOR SUPERFAMILY"/>
    <property type="match status" value="1"/>
</dbReference>
<feature type="compositionally biased region" description="Basic and acidic residues" evidence="5">
    <location>
        <begin position="1"/>
        <end position="19"/>
    </location>
</feature>
<feature type="region of interest" description="Disordered" evidence="5">
    <location>
        <begin position="1"/>
        <end position="53"/>
    </location>
</feature>
<gene>
    <name evidence="8" type="ORF">K402DRAFT_327417</name>
</gene>
<feature type="transmembrane region" description="Helical" evidence="6">
    <location>
        <begin position="210"/>
        <end position="234"/>
    </location>
</feature>
<feature type="transmembrane region" description="Helical" evidence="6">
    <location>
        <begin position="420"/>
        <end position="441"/>
    </location>
</feature>
<comment type="subcellular location">
    <subcellularLocation>
        <location evidence="1">Membrane</location>
        <topology evidence="1">Multi-pass membrane protein</topology>
    </subcellularLocation>
</comment>
<feature type="transmembrane region" description="Helical" evidence="6">
    <location>
        <begin position="240"/>
        <end position="259"/>
    </location>
</feature>
<dbReference type="InterPro" id="IPR036259">
    <property type="entry name" value="MFS_trans_sf"/>
</dbReference>
<dbReference type="PANTHER" id="PTHR23502:SF33">
    <property type="entry name" value="MAJOR FACILITATOR SUPERFAMILY (MFS) PROFILE DOMAIN-CONTAINING PROTEIN-RELATED"/>
    <property type="match status" value="1"/>
</dbReference>
<dbReference type="Pfam" id="PF07690">
    <property type="entry name" value="MFS_1"/>
    <property type="match status" value="1"/>
</dbReference>
<dbReference type="PROSITE" id="PS50850">
    <property type="entry name" value="MFS"/>
    <property type="match status" value="1"/>
</dbReference>
<feature type="transmembrane region" description="Helical" evidence="6">
    <location>
        <begin position="354"/>
        <end position="374"/>
    </location>
</feature>
<dbReference type="InterPro" id="IPR020846">
    <property type="entry name" value="MFS_dom"/>
</dbReference>
<dbReference type="FunFam" id="1.20.1250.20:FF:000011">
    <property type="entry name" value="MFS multidrug transporter, putative"/>
    <property type="match status" value="1"/>
</dbReference>
<dbReference type="CDD" id="cd17323">
    <property type="entry name" value="MFS_Tpo1_MDR_like"/>
    <property type="match status" value="1"/>
</dbReference>
<dbReference type="Proteomes" id="UP000800041">
    <property type="component" value="Unassembled WGS sequence"/>
</dbReference>
<feature type="transmembrane region" description="Helical" evidence="6">
    <location>
        <begin position="120"/>
        <end position="140"/>
    </location>
</feature>
<organism evidence="8 9">
    <name type="scientific">Aulographum hederae CBS 113979</name>
    <dbReference type="NCBI Taxonomy" id="1176131"/>
    <lineage>
        <taxon>Eukaryota</taxon>
        <taxon>Fungi</taxon>
        <taxon>Dikarya</taxon>
        <taxon>Ascomycota</taxon>
        <taxon>Pezizomycotina</taxon>
        <taxon>Dothideomycetes</taxon>
        <taxon>Pleosporomycetidae</taxon>
        <taxon>Aulographales</taxon>
        <taxon>Aulographaceae</taxon>
    </lineage>
</organism>
<keyword evidence="3 6" id="KW-1133">Transmembrane helix</keyword>
<dbReference type="GO" id="GO:0016020">
    <property type="term" value="C:membrane"/>
    <property type="evidence" value="ECO:0007669"/>
    <property type="project" value="UniProtKB-SubCell"/>
</dbReference>
<feature type="transmembrane region" description="Helical" evidence="6">
    <location>
        <begin position="315"/>
        <end position="334"/>
    </location>
</feature>
<feature type="transmembrane region" description="Helical" evidence="6">
    <location>
        <begin position="488"/>
        <end position="507"/>
    </location>
</feature>
<evidence type="ECO:0000313" key="8">
    <source>
        <dbReference type="EMBL" id="KAF1989053.1"/>
    </source>
</evidence>
<feature type="transmembrane region" description="Helical" evidence="6">
    <location>
        <begin position="83"/>
        <end position="108"/>
    </location>
</feature>
<evidence type="ECO:0000256" key="1">
    <source>
        <dbReference type="ARBA" id="ARBA00004141"/>
    </source>
</evidence>
<proteinExistence type="predicted"/>
<name>A0A6G1H743_9PEZI</name>
<evidence type="ECO:0000256" key="5">
    <source>
        <dbReference type="SAM" id="MobiDB-lite"/>
    </source>
</evidence>